<dbReference type="Proteomes" id="UP001221413">
    <property type="component" value="Unassembled WGS sequence"/>
</dbReference>
<name>A0AAD6J177_DREDA</name>
<sequence length="663" mass="75662">MARSPTSGVAGNHMAYYYCPEIAVAAATDPAFKIQGLRNLTWGHSPRPLHAAARDSRSRQHSFYSILQTRTSPAEPSFILDDFASLHLTAMPSVPRNYDIWHEVISHLENDKASLLELCLVDKAMYDVASRFLWRNVNLRTKSAQPSRFSSAIRVLMDRRRHHASCVRSLRISSSSTSKFGARGMSPTGSPVSPMAPQDASARYLTELCMRFRRQVVDVLPRLENLQNFEWSTTVHIDTAILLALQNHPTLRKLDLCPGSDQSWYSPPLLDEPSPFSLQLLVSTSLKSLTLTLPNLLSEKCWIFEPYEEMSNICWDLKELLRYAPSLNSLALRMRPVYNPATAAAPLLFAANISGSRTQQDFESELLHEIHELIDRHRTDFCFRVTGLDADGMWDFFEKGHTLPHVTSLTILESPSNGRFNRYSTLRSMDPESATNDFMSGEKVLYDYEYHSGGKLLIRDCSHLQLALLKKYRKELTELDIEFPNVDVKLVMLPKLVKLRTGICTTPGIEWEVSRINEIPKRCKHLRHLELHVPWDWKYWRLLWRQRENPAFEGLLEGYHALKGLHVSVSRSFEYVNSQSAPLDRETSATKLKAMRTKDVLPSSRYVPWLLDIYPSLEILRVSGSPPVPVHAGVRTNRERLVYALGSFKVSSMPWEPIEGVFL</sequence>
<gene>
    <name evidence="1" type="ORF">Dda_2839</name>
</gene>
<proteinExistence type="predicted"/>
<reference evidence="1" key="1">
    <citation type="submission" date="2023-01" db="EMBL/GenBank/DDBJ databases">
        <title>The chitinases involved in constricting ring structure development in the nematode-trapping fungus Drechslerella dactyloides.</title>
        <authorList>
            <person name="Wang R."/>
            <person name="Zhang L."/>
            <person name="Tang P."/>
            <person name="Li S."/>
            <person name="Liang L."/>
        </authorList>
    </citation>
    <scope>NUCLEOTIDE SEQUENCE</scope>
    <source>
        <strain evidence="1">YMF1.00031</strain>
    </source>
</reference>
<organism evidence="1 2">
    <name type="scientific">Drechslerella dactyloides</name>
    <name type="common">Nematode-trapping fungus</name>
    <name type="synonym">Arthrobotrys dactyloides</name>
    <dbReference type="NCBI Taxonomy" id="74499"/>
    <lineage>
        <taxon>Eukaryota</taxon>
        <taxon>Fungi</taxon>
        <taxon>Dikarya</taxon>
        <taxon>Ascomycota</taxon>
        <taxon>Pezizomycotina</taxon>
        <taxon>Orbiliomycetes</taxon>
        <taxon>Orbiliales</taxon>
        <taxon>Orbiliaceae</taxon>
        <taxon>Drechslerella</taxon>
    </lineage>
</organism>
<evidence type="ECO:0008006" key="3">
    <source>
        <dbReference type="Google" id="ProtNLM"/>
    </source>
</evidence>
<comment type="caution">
    <text evidence="1">The sequence shown here is derived from an EMBL/GenBank/DDBJ whole genome shotgun (WGS) entry which is preliminary data.</text>
</comment>
<evidence type="ECO:0000313" key="1">
    <source>
        <dbReference type="EMBL" id="KAJ6262037.1"/>
    </source>
</evidence>
<keyword evidence="2" id="KW-1185">Reference proteome</keyword>
<accession>A0AAD6J177</accession>
<protein>
    <recommendedName>
        <fullName evidence="3">F-box domain-containing protein</fullName>
    </recommendedName>
</protein>
<evidence type="ECO:0000313" key="2">
    <source>
        <dbReference type="Proteomes" id="UP001221413"/>
    </source>
</evidence>
<dbReference type="EMBL" id="JAQGDS010000003">
    <property type="protein sequence ID" value="KAJ6262037.1"/>
    <property type="molecule type" value="Genomic_DNA"/>
</dbReference>
<dbReference type="AlphaFoldDB" id="A0AAD6J177"/>